<dbReference type="Gene3D" id="3.10.20.90">
    <property type="entry name" value="Phosphatidylinositol 3-kinase Catalytic Subunit, Chain A, domain 1"/>
    <property type="match status" value="1"/>
</dbReference>
<feature type="transmembrane region" description="Helical" evidence="1">
    <location>
        <begin position="242"/>
        <end position="263"/>
    </location>
</feature>
<reference evidence="3 4" key="1">
    <citation type="submission" date="2018-05" db="EMBL/GenBank/DDBJ databases">
        <title>Nocardioides silvaticus genome.</title>
        <authorList>
            <person name="Li C."/>
            <person name="Wang G."/>
        </authorList>
    </citation>
    <scope>NUCLEOTIDE SEQUENCE [LARGE SCALE GENOMIC DNA]</scope>
    <source>
        <strain evidence="3 4">CCTCC AB 2018079</strain>
    </source>
</reference>
<evidence type="ECO:0000313" key="3">
    <source>
        <dbReference type="EMBL" id="PWN00895.1"/>
    </source>
</evidence>
<proteinExistence type="predicted"/>
<dbReference type="Pfam" id="PF08817">
    <property type="entry name" value="YukD"/>
    <property type="match status" value="1"/>
</dbReference>
<feature type="transmembrane region" description="Helical" evidence="1">
    <location>
        <begin position="192"/>
        <end position="211"/>
    </location>
</feature>
<dbReference type="Pfam" id="PF19053">
    <property type="entry name" value="EccD"/>
    <property type="match status" value="1"/>
</dbReference>
<comment type="caution">
    <text evidence="3">The sequence shown here is derived from an EMBL/GenBank/DDBJ whole genome shotgun (WGS) entry which is preliminary data.</text>
</comment>
<protein>
    <recommendedName>
        <fullName evidence="2">EccD-like transmembrane domain-containing protein</fullName>
    </recommendedName>
</protein>
<keyword evidence="1" id="KW-0472">Membrane</keyword>
<gene>
    <name evidence="3" type="ORF">DJ010_21460</name>
</gene>
<feature type="transmembrane region" description="Helical" evidence="1">
    <location>
        <begin position="302"/>
        <end position="325"/>
    </location>
</feature>
<dbReference type="InterPro" id="IPR044049">
    <property type="entry name" value="EccD_transm"/>
</dbReference>
<evidence type="ECO:0000313" key="4">
    <source>
        <dbReference type="Proteomes" id="UP000245507"/>
    </source>
</evidence>
<dbReference type="EMBL" id="QGDD01000014">
    <property type="protein sequence ID" value="PWN00895.1"/>
    <property type="molecule type" value="Genomic_DNA"/>
</dbReference>
<evidence type="ECO:0000259" key="2">
    <source>
        <dbReference type="Pfam" id="PF19053"/>
    </source>
</evidence>
<feature type="transmembrane region" description="Helical" evidence="1">
    <location>
        <begin position="269"/>
        <end position="290"/>
    </location>
</feature>
<dbReference type="AlphaFoldDB" id="A0A316TC87"/>
<dbReference type="InterPro" id="IPR024962">
    <property type="entry name" value="YukD-like"/>
</dbReference>
<keyword evidence="1" id="KW-1133">Transmembrane helix</keyword>
<dbReference type="OrthoDB" id="4824971at2"/>
<name>A0A316TC87_9ACTN</name>
<organism evidence="3 4">
    <name type="scientific">Nocardioides silvaticus</name>
    <dbReference type="NCBI Taxonomy" id="2201891"/>
    <lineage>
        <taxon>Bacteria</taxon>
        <taxon>Bacillati</taxon>
        <taxon>Actinomycetota</taxon>
        <taxon>Actinomycetes</taxon>
        <taxon>Propionibacteriales</taxon>
        <taxon>Nocardioidaceae</taxon>
        <taxon>Nocardioides</taxon>
    </lineage>
</organism>
<sequence length="328" mass="32815">MSDRLLRVTAVAGGRRSDLAVPGAVAVAELVPDLARAVGLLDPAAAYAGYGLHAHGRRLQPDRGLVEQGVGDGTLLAVTARADEPVPLTHDDLAEATAEVVGRRPAWQPADARRTTLLAGLLATAVGLVALAHDRLPDVPASWSAPGAVLLALVVLAGGAVPAAAVALGVARVDQPPVDPVRLQAMAARSQRVLLAGSAAGGALVTLLAPVVADDPVGALLAVDCCVVGLLRARRLRARTPALVAVHGGLAGLLATAVALLVRDPASRPVVALTLLGAGATASALARLPAAPPLLRARLWDLLETLALVALAPLVLLAADGLALATGG</sequence>
<dbReference type="RefSeq" id="WP_109697496.1">
    <property type="nucleotide sequence ID" value="NZ_QGDD01000014.1"/>
</dbReference>
<accession>A0A316TC87</accession>
<keyword evidence="4" id="KW-1185">Reference proteome</keyword>
<feature type="transmembrane region" description="Helical" evidence="1">
    <location>
        <begin position="145"/>
        <end position="171"/>
    </location>
</feature>
<evidence type="ECO:0000256" key="1">
    <source>
        <dbReference type="SAM" id="Phobius"/>
    </source>
</evidence>
<dbReference type="Proteomes" id="UP000245507">
    <property type="component" value="Unassembled WGS sequence"/>
</dbReference>
<keyword evidence="1" id="KW-0812">Transmembrane</keyword>
<feature type="domain" description="EccD-like transmembrane" evidence="2">
    <location>
        <begin position="159"/>
        <end position="320"/>
    </location>
</feature>
<feature type="transmembrane region" description="Helical" evidence="1">
    <location>
        <begin position="115"/>
        <end position="133"/>
    </location>
</feature>